<keyword evidence="3" id="KW-1185">Reference proteome</keyword>
<comment type="caution">
    <text evidence="2">The sequence shown here is derived from an EMBL/GenBank/DDBJ whole genome shotgun (WGS) entry which is preliminary data.</text>
</comment>
<evidence type="ECO:0000313" key="3">
    <source>
        <dbReference type="Proteomes" id="UP001597197"/>
    </source>
</evidence>
<reference evidence="3" key="1">
    <citation type="journal article" date="2019" name="Int. J. Syst. Evol. Microbiol.">
        <title>The Global Catalogue of Microorganisms (GCM) 10K type strain sequencing project: providing services to taxonomists for standard genome sequencing and annotation.</title>
        <authorList>
            <consortium name="The Broad Institute Genomics Platform"/>
            <consortium name="The Broad Institute Genome Sequencing Center for Infectious Disease"/>
            <person name="Wu L."/>
            <person name="Ma J."/>
        </authorList>
    </citation>
    <scope>NUCLEOTIDE SEQUENCE [LARGE SCALE GENOMIC DNA]</scope>
    <source>
        <strain evidence="3">CGMCC 1.15795</strain>
    </source>
</reference>
<proteinExistence type="predicted"/>
<protein>
    <submittedName>
        <fullName evidence="2">DUF6843 domain-containing protein</fullName>
    </submittedName>
</protein>
<name>A0ABW4QWY7_9BACT</name>
<sequence>MNRSTRLFLLSVVVLTSCHHSGEQALYYLPNHFTGNAIVVFNQPDGTPIEYSEGRRVYRVPPNGILKSQFTPNPGLHVPDEYWYIDVHHNPLKTLRFIDRISDADKLSSDTICCGVAPVTDSNTPRTHYLTLVVSPLRTVDSIYELQIAAISKVSDELKGKK</sequence>
<dbReference type="EMBL" id="JBHUFD010000006">
    <property type="protein sequence ID" value="MFD1874093.1"/>
    <property type="molecule type" value="Genomic_DNA"/>
</dbReference>
<evidence type="ECO:0000313" key="2">
    <source>
        <dbReference type="EMBL" id="MFD1874093.1"/>
    </source>
</evidence>
<dbReference type="Proteomes" id="UP001597197">
    <property type="component" value="Unassembled WGS sequence"/>
</dbReference>
<dbReference type="RefSeq" id="WP_382315578.1">
    <property type="nucleotide sequence ID" value="NZ_JBHUFD010000006.1"/>
</dbReference>
<feature type="domain" description="DUF6843" evidence="1">
    <location>
        <begin position="23"/>
        <end position="88"/>
    </location>
</feature>
<evidence type="ECO:0000259" key="1">
    <source>
        <dbReference type="Pfam" id="PF20862"/>
    </source>
</evidence>
<dbReference type="InterPro" id="IPR049293">
    <property type="entry name" value="DUF6843"/>
</dbReference>
<dbReference type="Pfam" id="PF20862">
    <property type="entry name" value="DUF6843"/>
    <property type="match status" value="1"/>
</dbReference>
<dbReference type="PROSITE" id="PS51257">
    <property type="entry name" value="PROKAR_LIPOPROTEIN"/>
    <property type="match status" value="1"/>
</dbReference>
<accession>A0ABW4QWY7</accession>
<organism evidence="2 3">
    <name type="scientific">Hymenobacter bucti</name>
    <dbReference type="NCBI Taxonomy" id="1844114"/>
    <lineage>
        <taxon>Bacteria</taxon>
        <taxon>Pseudomonadati</taxon>
        <taxon>Bacteroidota</taxon>
        <taxon>Cytophagia</taxon>
        <taxon>Cytophagales</taxon>
        <taxon>Hymenobacteraceae</taxon>
        <taxon>Hymenobacter</taxon>
    </lineage>
</organism>
<gene>
    <name evidence="2" type="ORF">ACFSDX_16740</name>
</gene>